<dbReference type="SMART" id="SM00530">
    <property type="entry name" value="HTH_XRE"/>
    <property type="match status" value="1"/>
</dbReference>
<dbReference type="GO" id="GO:0003677">
    <property type="term" value="F:DNA binding"/>
    <property type="evidence" value="ECO:0007669"/>
    <property type="project" value="InterPro"/>
</dbReference>
<dbReference type="InterPro" id="IPR001387">
    <property type="entry name" value="Cro/C1-type_HTH"/>
</dbReference>
<protein>
    <submittedName>
        <fullName evidence="2">Helix-turn-helix domain protein</fullName>
    </submittedName>
</protein>
<dbReference type="Gene3D" id="1.10.260.40">
    <property type="entry name" value="lambda repressor-like DNA-binding domains"/>
    <property type="match status" value="1"/>
</dbReference>
<dbReference type="Pfam" id="PF01381">
    <property type="entry name" value="HTH_3"/>
    <property type="match status" value="1"/>
</dbReference>
<dbReference type="PROSITE" id="PS50943">
    <property type="entry name" value="HTH_CROC1"/>
    <property type="match status" value="1"/>
</dbReference>
<sequence>MRKLPTFEEDLKERLKDPEFKKAWEDSEPEYLSQRELAKKMGTSQAAIARVEGMSANPSLSFLKRLASALGTKLQISL</sequence>
<dbReference type="EMBL" id="LBXN01000029">
    <property type="protein sequence ID" value="KKR32880.1"/>
    <property type="molecule type" value="Genomic_DNA"/>
</dbReference>
<reference evidence="2 3" key="1">
    <citation type="journal article" date="2015" name="Nature">
        <title>rRNA introns, odd ribosomes, and small enigmatic genomes across a large radiation of phyla.</title>
        <authorList>
            <person name="Brown C.T."/>
            <person name="Hug L.A."/>
            <person name="Thomas B.C."/>
            <person name="Sharon I."/>
            <person name="Castelle C.J."/>
            <person name="Singh A."/>
            <person name="Wilkins M.J."/>
            <person name="Williams K.H."/>
            <person name="Banfield J.F."/>
        </authorList>
    </citation>
    <scope>NUCLEOTIDE SEQUENCE [LARGE SCALE GENOMIC DNA]</scope>
</reference>
<organism evidence="2 3">
    <name type="scientific">Candidatus Gottesmanbacteria bacterium GW2011_GWC2_39_8</name>
    <dbReference type="NCBI Taxonomy" id="1618450"/>
    <lineage>
        <taxon>Bacteria</taxon>
        <taxon>Candidatus Gottesmaniibacteriota</taxon>
    </lineage>
</organism>
<evidence type="ECO:0000313" key="2">
    <source>
        <dbReference type="EMBL" id="KKR32880.1"/>
    </source>
</evidence>
<evidence type="ECO:0000259" key="1">
    <source>
        <dbReference type="PROSITE" id="PS50943"/>
    </source>
</evidence>
<feature type="domain" description="HTH cro/C1-type" evidence="1">
    <location>
        <begin position="32"/>
        <end position="77"/>
    </location>
</feature>
<evidence type="ECO:0000313" key="3">
    <source>
        <dbReference type="Proteomes" id="UP000034539"/>
    </source>
</evidence>
<comment type="caution">
    <text evidence="2">The sequence shown here is derived from an EMBL/GenBank/DDBJ whole genome shotgun (WGS) entry which is preliminary data.</text>
</comment>
<accession>A0A0G0SDU8</accession>
<gene>
    <name evidence="2" type="ORF">UT63_C0029G0005</name>
</gene>
<dbReference type="SUPFAM" id="SSF47413">
    <property type="entry name" value="lambda repressor-like DNA-binding domains"/>
    <property type="match status" value="1"/>
</dbReference>
<dbReference type="CDD" id="cd00093">
    <property type="entry name" value="HTH_XRE"/>
    <property type="match status" value="1"/>
</dbReference>
<dbReference type="AlphaFoldDB" id="A0A0G0SDU8"/>
<name>A0A0G0SDU8_9BACT</name>
<dbReference type="InterPro" id="IPR010982">
    <property type="entry name" value="Lambda_DNA-bd_dom_sf"/>
</dbReference>
<proteinExistence type="predicted"/>
<dbReference type="Proteomes" id="UP000034539">
    <property type="component" value="Unassembled WGS sequence"/>
</dbReference>